<accession>A0A136JCR9</accession>
<dbReference type="PANTHER" id="PTHR38848">
    <property type="entry name" value="G-PROTEIN COUPLED RECEPTORS FAMILY 3 PROFILE DOMAIN-CONTAINING PROTEIN"/>
    <property type="match status" value="1"/>
</dbReference>
<dbReference type="OrthoDB" id="3210850at2759"/>
<feature type="transmembrane region" description="Helical" evidence="2">
    <location>
        <begin position="50"/>
        <end position="70"/>
    </location>
</feature>
<keyword evidence="2" id="KW-1133">Transmembrane helix</keyword>
<evidence type="ECO:0000256" key="2">
    <source>
        <dbReference type="SAM" id="Phobius"/>
    </source>
</evidence>
<gene>
    <name evidence="3" type="ORF">Micbo1qcDRAFT_23412</name>
</gene>
<proteinExistence type="predicted"/>
<keyword evidence="4" id="KW-1185">Reference proteome</keyword>
<evidence type="ECO:0008006" key="5">
    <source>
        <dbReference type="Google" id="ProtNLM"/>
    </source>
</evidence>
<organism evidence="3 4">
    <name type="scientific">Microdochium bolleyi</name>
    <dbReference type="NCBI Taxonomy" id="196109"/>
    <lineage>
        <taxon>Eukaryota</taxon>
        <taxon>Fungi</taxon>
        <taxon>Dikarya</taxon>
        <taxon>Ascomycota</taxon>
        <taxon>Pezizomycotina</taxon>
        <taxon>Sordariomycetes</taxon>
        <taxon>Xylariomycetidae</taxon>
        <taxon>Xylariales</taxon>
        <taxon>Microdochiaceae</taxon>
        <taxon>Microdochium</taxon>
    </lineage>
</organism>
<dbReference type="InParanoid" id="A0A136JCR9"/>
<feature type="transmembrane region" description="Helical" evidence="2">
    <location>
        <begin position="123"/>
        <end position="141"/>
    </location>
</feature>
<evidence type="ECO:0000313" key="3">
    <source>
        <dbReference type="EMBL" id="KXJ94951.1"/>
    </source>
</evidence>
<evidence type="ECO:0000313" key="4">
    <source>
        <dbReference type="Proteomes" id="UP000070501"/>
    </source>
</evidence>
<feature type="compositionally biased region" description="Low complexity" evidence="1">
    <location>
        <begin position="416"/>
        <end position="453"/>
    </location>
</feature>
<feature type="compositionally biased region" description="Polar residues" evidence="1">
    <location>
        <begin position="480"/>
        <end position="489"/>
    </location>
</feature>
<feature type="transmembrane region" description="Helical" evidence="2">
    <location>
        <begin position="161"/>
        <end position="179"/>
    </location>
</feature>
<feature type="transmembrane region" description="Helical" evidence="2">
    <location>
        <begin position="263"/>
        <end position="281"/>
    </location>
</feature>
<feature type="transmembrane region" description="Helical" evidence="2">
    <location>
        <begin position="287"/>
        <end position="309"/>
    </location>
</feature>
<protein>
    <recommendedName>
        <fullName evidence="5">Transmembrane protein</fullName>
    </recommendedName>
</protein>
<evidence type="ECO:0000256" key="1">
    <source>
        <dbReference type="SAM" id="MobiDB-lite"/>
    </source>
</evidence>
<dbReference type="Proteomes" id="UP000070501">
    <property type="component" value="Unassembled WGS sequence"/>
</dbReference>
<feature type="region of interest" description="Disordered" evidence="1">
    <location>
        <begin position="416"/>
        <end position="489"/>
    </location>
</feature>
<feature type="transmembrane region" description="Helical" evidence="2">
    <location>
        <begin position="91"/>
        <end position="111"/>
    </location>
</feature>
<dbReference type="PANTHER" id="PTHR38848:SF3">
    <property type="entry name" value="G-PROTEIN COUPLED RECEPTORS FAMILY 3 PROFILE DOMAIN-CONTAINING PROTEIN"/>
    <property type="match status" value="1"/>
</dbReference>
<dbReference type="EMBL" id="KQ964246">
    <property type="protein sequence ID" value="KXJ94951.1"/>
    <property type="molecule type" value="Genomic_DNA"/>
</dbReference>
<sequence length="489" mass="52573">MAVPATTLEHLLSLASSHVTRATPTSPPADTMLHALVAARNALREPEPRAARIVGIFFTVITAGICTSLFTHRVSSIRSWRRLSYIRWLVILQYVGAFLYILIAAVLQYGYDPNVQAEACSGAAIICVVVYGLIKLFYLFLADRLHVVRASTKSRSRSRLFLFHTAGIAVGIAVMIVVFSVLRINDNQNGQCVIGVSRYIMLTGVCIDFVLNVYLTVFFLYYLSKSFSLRPSRGIRSPDNLVATNSHVSKLGTEIRSLAKRTVIGLAISLAATISNLIATIVMNGEVYWLCFLTCKADILIGVIVLYWITSGGRGGHNHSSGGYYENSSSCGCGAGGGSSRTRAPSSLALDPIGPAKPTASYEAHLRLNNRRSPSATAPFELDDYDDDALGTVTVVTGAGTGTTGYAVGKTLPLAPPSSSSPGFSVGRTLPLTPSTSTALRPPPAAGAVPGRGRVQDKDSSDDDEFIIQGIQDPERNMKEWSNTPPRRR</sequence>
<dbReference type="AlphaFoldDB" id="A0A136JCR9"/>
<keyword evidence="2" id="KW-0812">Transmembrane</keyword>
<feature type="transmembrane region" description="Helical" evidence="2">
    <location>
        <begin position="199"/>
        <end position="223"/>
    </location>
</feature>
<keyword evidence="2" id="KW-0472">Membrane</keyword>
<name>A0A136JCR9_9PEZI</name>
<reference evidence="4" key="1">
    <citation type="submission" date="2016-02" db="EMBL/GenBank/DDBJ databases">
        <title>Draft genome sequence of Microdochium bolleyi, a fungal endophyte of beachgrass.</title>
        <authorList>
            <consortium name="DOE Joint Genome Institute"/>
            <person name="David A.S."/>
            <person name="May G."/>
            <person name="Haridas S."/>
            <person name="Lim J."/>
            <person name="Wang M."/>
            <person name="Labutti K."/>
            <person name="Lipzen A."/>
            <person name="Barry K."/>
            <person name="Grigoriev I.V."/>
        </authorList>
    </citation>
    <scope>NUCLEOTIDE SEQUENCE [LARGE SCALE GENOMIC DNA]</scope>
    <source>
        <strain evidence="4">J235TASD1</strain>
    </source>
</reference>